<protein>
    <recommendedName>
        <fullName evidence="7">Zn(2)-C6 fungal-type domain-containing protein</fullName>
    </recommendedName>
</protein>
<dbReference type="PANTHER" id="PTHR31944:SF131">
    <property type="entry name" value="HEME-RESPONSIVE ZINC FINGER TRANSCRIPTION FACTOR HAP1"/>
    <property type="match status" value="1"/>
</dbReference>
<evidence type="ECO:0000256" key="1">
    <source>
        <dbReference type="ARBA" id="ARBA00022723"/>
    </source>
</evidence>
<evidence type="ECO:0000256" key="2">
    <source>
        <dbReference type="ARBA" id="ARBA00022833"/>
    </source>
</evidence>
<dbReference type="OrthoDB" id="4159781at2759"/>
<keyword evidence="3" id="KW-0805">Transcription regulation</keyword>
<dbReference type="GO" id="GO:0005634">
    <property type="term" value="C:nucleus"/>
    <property type="evidence" value="ECO:0007669"/>
    <property type="project" value="TreeGrafter"/>
</dbReference>
<sequence length="708" mass="81768">MSKRNRVIFSCDRCRRRKIRCNRESPCASCKNLNQPCVYTISKERELQINMKKSDKQTANQILAIKQRISKLEGKLESPKVDAINFSRSFDTGEPLSIGYRVFPYILLMARDPGAVLLWRVAFNDLGLKKENFETSQLLSSLSSEQRQQLTQKAKYIRGEGYIPGLEEGCTIEQLKQVVCKNPLFVFSGDFSDPLASFFSLIPPAWVNAKLLDAFFKYIYPVIPIVDEQEFRSSLDIILGPVIEGQYINSFPNVPSAESLPILALFLLILRLTYLQVPNATTYAVSFDAFRAAETIMKEFNIYKSPSLPALQAEIMLRFYIIVSPEMHTQSWVTQMTVGSLVHSCYSLGLHRDPKYSRDTNPRSQNLKRRIWHVLVRFDIIDSMTFQTTLATNPEIYDTQLPDTSVTYTSEMEKKINQTFWESEELLSTLQQIVSIELQVKHDTPISLVIGLLEKADKILQKLTIEYRNLEYESAFQRVLIFSVKLFLAYMYYTIYLYKQNPLQDKYLLRALEILFVELAEFRNNCPMLSHFYTIYVHFVLMVSLCLRTRIECITSSQNGVMAQDLHECTSYLKNITYAKIRELGTLSLSQKFAWQVRNVYSNAEKVKERAGAVLTSVPDLVQKASYPLPVKEINGFLKKYIKTREIQAAKSLGETEMDLLDELQCQNFWNAMDAIQSEEMVSNTWIDRIKVVNFGLDLDFWDFFKTS</sequence>
<dbReference type="InterPro" id="IPR036864">
    <property type="entry name" value="Zn2-C6_fun-type_DNA-bd_sf"/>
</dbReference>
<name>C5MHM5_CANTT</name>
<evidence type="ECO:0000256" key="5">
    <source>
        <dbReference type="ARBA" id="ARBA00023163"/>
    </source>
</evidence>
<dbReference type="SUPFAM" id="SSF57701">
    <property type="entry name" value="Zn2/Cys6 DNA-binding domain"/>
    <property type="match status" value="1"/>
</dbReference>
<dbReference type="GeneID" id="8300702"/>
<dbReference type="PROSITE" id="PS50048">
    <property type="entry name" value="ZN2_CY6_FUNGAL_2"/>
    <property type="match status" value="1"/>
</dbReference>
<dbReference type="PANTHER" id="PTHR31944">
    <property type="entry name" value="HEME-RESPONSIVE ZINC FINGER TRANSCRIPTION FACTOR HAP1"/>
    <property type="match status" value="1"/>
</dbReference>
<dbReference type="GO" id="GO:0006351">
    <property type="term" value="P:DNA-templated transcription"/>
    <property type="evidence" value="ECO:0007669"/>
    <property type="project" value="InterPro"/>
</dbReference>
<feature type="domain" description="Zn(2)-C6 fungal-type" evidence="7">
    <location>
        <begin position="10"/>
        <end position="39"/>
    </location>
</feature>
<dbReference type="CDD" id="cd12148">
    <property type="entry name" value="fungal_TF_MHR"/>
    <property type="match status" value="1"/>
</dbReference>
<dbReference type="RefSeq" id="XP_002551270.1">
    <property type="nucleotide sequence ID" value="XM_002551224.1"/>
</dbReference>
<dbReference type="PROSITE" id="PS00463">
    <property type="entry name" value="ZN2_CY6_FUNGAL_1"/>
    <property type="match status" value="1"/>
</dbReference>
<dbReference type="HOGENOM" id="CLU_334333_0_0_1"/>
<dbReference type="Proteomes" id="UP000002037">
    <property type="component" value="Unassembled WGS sequence"/>
</dbReference>
<keyword evidence="1" id="KW-0479">Metal-binding</keyword>
<proteinExistence type="predicted"/>
<dbReference type="AlphaFoldDB" id="C5MHM5"/>
<dbReference type="EMBL" id="GG692403">
    <property type="protein sequence ID" value="EER30572.1"/>
    <property type="molecule type" value="Genomic_DNA"/>
</dbReference>
<keyword evidence="5" id="KW-0804">Transcription</keyword>
<dbReference type="InterPro" id="IPR001138">
    <property type="entry name" value="Zn2Cys6_DnaBD"/>
</dbReference>
<dbReference type="GO" id="GO:0008270">
    <property type="term" value="F:zinc ion binding"/>
    <property type="evidence" value="ECO:0007669"/>
    <property type="project" value="InterPro"/>
</dbReference>
<evidence type="ECO:0000256" key="3">
    <source>
        <dbReference type="ARBA" id="ARBA00023015"/>
    </source>
</evidence>
<dbReference type="Pfam" id="PF04082">
    <property type="entry name" value="Fungal_trans"/>
    <property type="match status" value="1"/>
</dbReference>
<accession>C5MHM5</accession>
<keyword evidence="4" id="KW-0238">DNA-binding</keyword>
<organism evidence="8 9">
    <name type="scientific">Candida tropicalis (strain ATCC MYA-3404 / T1)</name>
    <name type="common">Yeast</name>
    <dbReference type="NCBI Taxonomy" id="294747"/>
    <lineage>
        <taxon>Eukaryota</taxon>
        <taxon>Fungi</taxon>
        <taxon>Dikarya</taxon>
        <taxon>Ascomycota</taxon>
        <taxon>Saccharomycotina</taxon>
        <taxon>Pichiomycetes</taxon>
        <taxon>Debaryomycetaceae</taxon>
        <taxon>Candida/Lodderomyces clade</taxon>
        <taxon>Candida</taxon>
    </lineage>
</organism>
<evidence type="ECO:0000256" key="4">
    <source>
        <dbReference type="ARBA" id="ARBA00023125"/>
    </source>
</evidence>
<dbReference type="VEuPathDB" id="FungiDB:CTRG_05568"/>
<dbReference type="KEGG" id="ctp:CTRG_05568"/>
<dbReference type="Pfam" id="PF00172">
    <property type="entry name" value="Zn_clus"/>
    <property type="match status" value="1"/>
</dbReference>
<dbReference type="SMART" id="SM00066">
    <property type="entry name" value="GAL4"/>
    <property type="match status" value="1"/>
</dbReference>
<evidence type="ECO:0000313" key="9">
    <source>
        <dbReference type="Proteomes" id="UP000002037"/>
    </source>
</evidence>
<dbReference type="GO" id="GO:0000978">
    <property type="term" value="F:RNA polymerase II cis-regulatory region sequence-specific DNA binding"/>
    <property type="evidence" value="ECO:0007669"/>
    <property type="project" value="TreeGrafter"/>
</dbReference>
<dbReference type="InterPro" id="IPR007219">
    <property type="entry name" value="XnlR_reg_dom"/>
</dbReference>
<evidence type="ECO:0000313" key="8">
    <source>
        <dbReference type="EMBL" id="EER30572.1"/>
    </source>
</evidence>
<gene>
    <name evidence="8" type="ORF">CTRG_05568</name>
</gene>
<evidence type="ECO:0000259" key="7">
    <source>
        <dbReference type="PROSITE" id="PS50048"/>
    </source>
</evidence>
<keyword evidence="6" id="KW-0539">Nucleus</keyword>
<reference evidence="8 9" key="1">
    <citation type="journal article" date="2009" name="Nature">
        <title>Evolution of pathogenicity and sexual reproduction in eight Candida genomes.</title>
        <authorList>
            <person name="Butler G."/>
            <person name="Rasmussen M.D."/>
            <person name="Lin M.F."/>
            <person name="Santos M.A."/>
            <person name="Sakthikumar S."/>
            <person name="Munro C.A."/>
            <person name="Rheinbay E."/>
            <person name="Grabherr M."/>
            <person name="Forche A."/>
            <person name="Reedy J.L."/>
            <person name="Agrafioti I."/>
            <person name="Arnaud M.B."/>
            <person name="Bates S."/>
            <person name="Brown A.J."/>
            <person name="Brunke S."/>
            <person name="Costanzo M.C."/>
            <person name="Fitzpatrick D.A."/>
            <person name="de Groot P.W."/>
            <person name="Harris D."/>
            <person name="Hoyer L.L."/>
            <person name="Hube B."/>
            <person name="Klis F.M."/>
            <person name="Kodira C."/>
            <person name="Lennard N."/>
            <person name="Logue M.E."/>
            <person name="Martin R."/>
            <person name="Neiman A.M."/>
            <person name="Nikolaou E."/>
            <person name="Quail M.A."/>
            <person name="Quinn J."/>
            <person name="Santos M.C."/>
            <person name="Schmitzberger F.F."/>
            <person name="Sherlock G."/>
            <person name="Shah P."/>
            <person name="Silverstein K.A."/>
            <person name="Skrzypek M.S."/>
            <person name="Soll D."/>
            <person name="Staggs R."/>
            <person name="Stansfield I."/>
            <person name="Stumpf M.P."/>
            <person name="Sudbery P.E."/>
            <person name="Srikantha T."/>
            <person name="Zeng Q."/>
            <person name="Berman J."/>
            <person name="Berriman M."/>
            <person name="Heitman J."/>
            <person name="Gow N.A."/>
            <person name="Lorenz M.C."/>
            <person name="Birren B.W."/>
            <person name="Kellis M."/>
            <person name="Cuomo C.A."/>
        </authorList>
    </citation>
    <scope>NUCLEOTIDE SEQUENCE [LARGE SCALE GENOMIC DNA]</scope>
    <source>
        <strain evidence="9">ATCC MYA-3404 / T1</strain>
    </source>
</reference>
<keyword evidence="2" id="KW-0862">Zinc</keyword>
<dbReference type="InterPro" id="IPR051430">
    <property type="entry name" value="Fungal_TF_Env_Response"/>
</dbReference>
<dbReference type="GO" id="GO:0001228">
    <property type="term" value="F:DNA-binding transcription activator activity, RNA polymerase II-specific"/>
    <property type="evidence" value="ECO:0007669"/>
    <property type="project" value="TreeGrafter"/>
</dbReference>
<dbReference type="Gene3D" id="4.10.240.10">
    <property type="entry name" value="Zn(2)-C6 fungal-type DNA-binding domain"/>
    <property type="match status" value="1"/>
</dbReference>
<dbReference type="STRING" id="294747.C5MHM5"/>
<evidence type="ECO:0000256" key="6">
    <source>
        <dbReference type="ARBA" id="ARBA00023242"/>
    </source>
</evidence>
<dbReference type="CDD" id="cd00067">
    <property type="entry name" value="GAL4"/>
    <property type="match status" value="1"/>
</dbReference>
<keyword evidence="9" id="KW-1185">Reference proteome</keyword>